<feature type="site" description="Critical for specifying symmetric addition of methyl groups" evidence="11">
    <location>
        <position position="320"/>
    </location>
</feature>
<evidence type="ECO:0000256" key="10">
    <source>
        <dbReference type="PIRSR" id="PIRSR015894-2"/>
    </source>
</evidence>
<dbReference type="Gene3D" id="3.20.20.150">
    <property type="entry name" value="Divalent-metal-dependent TIM barrel enzymes"/>
    <property type="match status" value="1"/>
</dbReference>
<sequence length="679" mass="79050">MANSVARVSCARDFNCCPDINTVLDSSCKSGFDFLCIPVVNPRYKREFVRGPSKKRSGPLTRSDLVLSSHDWSMFIGLKISPWLQIDSTNEEIRRNSEQAFKQELTWATYLSVPVMIIELQNNKVTNMTRILNTHMIHSYWQQQYWIQVPLIAPEFQTENLIEGIDEEIDRDHRDYNTWYWWHTFRTLCEPNKKLGIVLELTADLPDDDVLERWLSEPIKAISLSTSLFLTNKKGYPVLSRAHQSYLRKLFKLDVQLILTGANRHTDKGITSYVQYLDHLWQNRPTPDALSQFAKGYEDYLQCPLQPLMDNLESLTYEVFEKDPVKYTQYKEAIYFALLDRVKEEEKDMKTVVIMVVGAGRGPLVRAAITASKKADRNIKVYAVEKNPNAIVTLENYKDEMWGEQVEVVFQDMREWEAPEKADILVSELLGSFGDNELSPECLDGAQRFLKDDGISIPKEYTSYLAPLQSAKLYNEVRLSKDKDKSPEAPFEMPYVVRLHNCQILSEPKKVFNFRHPNRGEVIDNSRYVSIQFHIKSDAVLHGFAGYFDSVLYGNVTLSILPSTHSAGMFSWFPILFPIKEPIFLKKDSRVVVDFWRVVTDRKVWYEWCIREPQILPIHNPKGRSYTIGLTFVYSKYQYQLEFNQATRISTNKKFMRKQDLRFMNRTGQFLHQLACNLK</sequence>
<evidence type="ECO:0000256" key="6">
    <source>
        <dbReference type="ARBA" id="ARBA00023163"/>
    </source>
</evidence>
<feature type="binding site" evidence="10">
    <location>
        <position position="317"/>
    </location>
    <ligand>
        <name>S-adenosyl-L-methionine</name>
        <dbReference type="ChEBI" id="CHEBI:59789"/>
    </ligand>
</feature>
<evidence type="ECO:0000313" key="15">
    <source>
        <dbReference type="EMBL" id="CAI9715886.1"/>
    </source>
</evidence>
<dbReference type="Pfam" id="PF17286">
    <property type="entry name" value="PRMT5_C"/>
    <property type="match status" value="1"/>
</dbReference>
<dbReference type="FunFam" id="3.20.20.150:FF:000008">
    <property type="entry name" value="Protein arginine N-methyltransferase 5"/>
    <property type="match status" value="1"/>
</dbReference>
<protein>
    <recommendedName>
        <fullName evidence="8">Protein arginine N-methyltransferase</fullName>
    </recommendedName>
</protein>
<feature type="active site" description="Proton donor/acceptor" evidence="9">
    <location>
        <position position="428"/>
    </location>
</feature>
<dbReference type="FunFam" id="2.70.160.11:FF:000003">
    <property type="entry name" value="Protein arginine N-methyltransferase 5"/>
    <property type="match status" value="1"/>
</dbReference>
<dbReference type="Gene3D" id="2.70.160.11">
    <property type="entry name" value="Hnrnp arginine n-methyltransferase1"/>
    <property type="match status" value="1"/>
</dbReference>
<feature type="binding site" evidence="10">
    <location>
        <position position="385"/>
    </location>
    <ligand>
        <name>S-adenosyl-L-methionine</name>
        <dbReference type="ChEBI" id="CHEBI:59789"/>
    </ligand>
</feature>
<accession>A0AA36AIA0</accession>
<dbReference type="GO" id="GO:0006355">
    <property type="term" value="P:regulation of DNA-templated transcription"/>
    <property type="evidence" value="ECO:0007669"/>
    <property type="project" value="TreeGrafter"/>
</dbReference>
<dbReference type="FunFam" id="3.40.50.150:FF:000029">
    <property type="entry name" value="Protein arginine N-methyltransferase 5"/>
    <property type="match status" value="1"/>
</dbReference>
<dbReference type="InterPro" id="IPR035075">
    <property type="entry name" value="PRMT5"/>
</dbReference>
<dbReference type="PANTHER" id="PTHR10738:SF0">
    <property type="entry name" value="PROTEIN ARGININE N-METHYLTRANSFERASE 5"/>
    <property type="match status" value="1"/>
</dbReference>
<dbReference type="GO" id="GO:0005829">
    <property type="term" value="C:cytosol"/>
    <property type="evidence" value="ECO:0007669"/>
    <property type="project" value="TreeGrafter"/>
</dbReference>
<keyword evidence="5" id="KW-0805">Transcription regulation</keyword>
<keyword evidence="2 8" id="KW-0808">Transferase</keyword>
<dbReference type="Gene3D" id="3.40.50.150">
    <property type="entry name" value="Vaccinia Virus protein VP39"/>
    <property type="match status" value="1"/>
</dbReference>
<evidence type="ECO:0000256" key="8">
    <source>
        <dbReference type="PIRNR" id="PIRNR015894"/>
    </source>
</evidence>
<dbReference type="InterPro" id="IPR035248">
    <property type="entry name" value="PRMT5_C"/>
</dbReference>
<evidence type="ECO:0000259" key="13">
    <source>
        <dbReference type="Pfam" id="PF17285"/>
    </source>
</evidence>
<feature type="binding site" evidence="10">
    <location>
        <begin position="326"/>
        <end position="327"/>
    </location>
    <ligand>
        <name>S-adenosyl-L-methionine</name>
        <dbReference type="ChEBI" id="CHEBI:59789"/>
    </ligand>
</feature>
<dbReference type="GO" id="GO:0044020">
    <property type="term" value="F:histone H4R3 methyltransferase activity"/>
    <property type="evidence" value="ECO:0007669"/>
    <property type="project" value="UniProtKB-ARBA"/>
</dbReference>
<evidence type="ECO:0000256" key="3">
    <source>
        <dbReference type="ARBA" id="ARBA00022691"/>
    </source>
</evidence>
<dbReference type="PANTHER" id="PTHR10738">
    <property type="entry name" value="PROTEIN ARGININE N-METHYLTRANSFERASE 5"/>
    <property type="match status" value="1"/>
</dbReference>
<dbReference type="InterPro" id="IPR025799">
    <property type="entry name" value="Arg_MeTrfase"/>
</dbReference>
<keyword evidence="4" id="KW-0156">Chromatin regulator</keyword>
<name>A0AA36AIA0_OCTVU</name>
<keyword evidence="16" id="KW-1185">Reference proteome</keyword>
<evidence type="ECO:0000259" key="14">
    <source>
        <dbReference type="Pfam" id="PF17286"/>
    </source>
</evidence>
<evidence type="ECO:0000256" key="7">
    <source>
        <dbReference type="ARBA" id="ARBA00048612"/>
    </source>
</evidence>
<keyword evidence="6" id="KW-0804">Transcription</keyword>
<dbReference type="AlphaFoldDB" id="A0AA36AIA0"/>
<evidence type="ECO:0000313" key="16">
    <source>
        <dbReference type="Proteomes" id="UP001162480"/>
    </source>
</evidence>
<dbReference type="PROSITE" id="PS51678">
    <property type="entry name" value="SAM_MT_PRMT"/>
    <property type="match status" value="1"/>
</dbReference>
<evidence type="ECO:0000256" key="4">
    <source>
        <dbReference type="ARBA" id="ARBA00022853"/>
    </source>
</evidence>
<dbReference type="Proteomes" id="UP001162480">
    <property type="component" value="Chromosome 1"/>
</dbReference>
<evidence type="ECO:0000256" key="2">
    <source>
        <dbReference type="ARBA" id="ARBA00022679"/>
    </source>
</evidence>
<dbReference type="PIRSF" id="PIRSF015894">
    <property type="entry name" value="Skb1_MeTrfase"/>
    <property type="match status" value="1"/>
</dbReference>
<dbReference type="InterPro" id="IPR035247">
    <property type="entry name" value="PRMT5_TIM"/>
</dbReference>
<dbReference type="GO" id="GO:0005634">
    <property type="term" value="C:nucleus"/>
    <property type="evidence" value="ECO:0007669"/>
    <property type="project" value="TreeGrafter"/>
</dbReference>
<dbReference type="InterPro" id="IPR029063">
    <property type="entry name" value="SAM-dependent_MTases_sf"/>
</dbReference>
<dbReference type="SUPFAM" id="SSF53335">
    <property type="entry name" value="S-adenosyl-L-methionine-dependent methyltransferases"/>
    <property type="match status" value="1"/>
</dbReference>
<keyword evidence="1 8" id="KW-0489">Methyltransferase</keyword>
<feature type="active site" description="Proton donor/acceptor" evidence="9">
    <location>
        <position position="437"/>
    </location>
</feature>
<gene>
    <name evidence="15" type="ORF">OCTVUL_1B029693</name>
</gene>
<comment type="catalytic activity">
    <reaction evidence="7">
        <text>L-arginyl-[protein] + 2 S-adenosyl-L-methionine = N(omega),N(omega)'-dimethyl-L-arginyl-[protein] + 2 S-adenosyl-L-homocysteine + 2 H(+)</text>
        <dbReference type="Rhea" id="RHEA:48108"/>
        <dbReference type="Rhea" id="RHEA-COMP:10532"/>
        <dbReference type="Rhea" id="RHEA-COMP:11992"/>
        <dbReference type="ChEBI" id="CHEBI:15378"/>
        <dbReference type="ChEBI" id="CHEBI:29965"/>
        <dbReference type="ChEBI" id="CHEBI:57856"/>
        <dbReference type="ChEBI" id="CHEBI:59789"/>
        <dbReference type="ChEBI" id="CHEBI:88221"/>
        <dbReference type="EC" id="2.1.1.320"/>
    </reaction>
</comment>
<proteinExistence type="inferred from homology"/>
<feature type="domain" description="PRMT5 oligomerisation" evidence="14">
    <location>
        <begin position="460"/>
        <end position="628"/>
    </location>
</feature>
<dbReference type="CDD" id="cd02440">
    <property type="entry name" value="AdoMet_MTases"/>
    <property type="match status" value="1"/>
</dbReference>
<dbReference type="EMBL" id="OX597814">
    <property type="protein sequence ID" value="CAI9715886.1"/>
    <property type="molecule type" value="Genomic_DNA"/>
</dbReference>
<feature type="domain" description="PRMT5 arginine-N-methyltransferase" evidence="12">
    <location>
        <begin position="291"/>
        <end position="457"/>
    </location>
</feature>
<dbReference type="InterPro" id="IPR007857">
    <property type="entry name" value="Arg_MeTrfase_PRMT5"/>
</dbReference>
<dbReference type="Pfam" id="PF05185">
    <property type="entry name" value="PRMT5"/>
    <property type="match status" value="1"/>
</dbReference>
<evidence type="ECO:0000256" key="11">
    <source>
        <dbReference type="PIRSR" id="PIRSR015894-3"/>
    </source>
</evidence>
<feature type="binding site" evidence="10">
    <location>
        <begin position="412"/>
        <end position="413"/>
    </location>
    <ligand>
        <name>S-adenosyl-L-methionine</name>
        <dbReference type="ChEBI" id="CHEBI:59789"/>
    </ligand>
</feature>
<evidence type="ECO:0000256" key="5">
    <source>
        <dbReference type="ARBA" id="ARBA00023015"/>
    </source>
</evidence>
<evidence type="ECO:0000259" key="12">
    <source>
        <dbReference type="Pfam" id="PF05185"/>
    </source>
</evidence>
<dbReference type="GO" id="GO:0035243">
    <property type="term" value="F:protein-arginine omega-N symmetric methyltransferase activity"/>
    <property type="evidence" value="ECO:0007669"/>
    <property type="project" value="UniProtKB-EC"/>
</dbReference>
<feature type="domain" description="PRMT5 TIM barrel" evidence="13">
    <location>
        <begin position="31"/>
        <end position="283"/>
    </location>
</feature>
<organism evidence="15 16">
    <name type="scientific">Octopus vulgaris</name>
    <name type="common">Common octopus</name>
    <dbReference type="NCBI Taxonomy" id="6645"/>
    <lineage>
        <taxon>Eukaryota</taxon>
        <taxon>Metazoa</taxon>
        <taxon>Spiralia</taxon>
        <taxon>Lophotrochozoa</taxon>
        <taxon>Mollusca</taxon>
        <taxon>Cephalopoda</taxon>
        <taxon>Coleoidea</taxon>
        <taxon>Octopodiformes</taxon>
        <taxon>Octopoda</taxon>
        <taxon>Incirrata</taxon>
        <taxon>Octopodidae</taxon>
        <taxon>Octopus</taxon>
    </lineage>
</organism>
<reference evidence="15" key="1">
    <citation type="submission" date="2023-08" db="EMBL/GenBank/DDBJ databases">
        <authorList>
            <person name="Alioto T."/>
            <person name="Alioto T."/>
            <person name="Gomez Garrido J."/>
        </authorList>
    </citation>
    <scope>NUCLEOTIDE SEQUENCE</scope>
</reference>
<dbReference type="Pfam" id="PF17285">
    <property type="entry name" value="PRMT5_TIM"/>
    <property type="match status" value="1"/>
</dbReference>
<dbReference type="GO" id="GO:0032259">
    <property type="term" value="P:methylation"/>
    <property type="evidence" value="ECO:0007669"/>
    <property type="project" value="UniProtKB-KW"/>
</dbReference>
<keyword evidence="3 8" id="KW-0949">S-adenosyl-L-methionine</keyword>
<comment type="similarity">
    <text evidence="8">Belongs to the class I-like SAM-binding methyltransferase superfamily.</text>
</comment>
<evidence type="ECO:0000256" key="9">
    <source>
        <dbReference type="PIRSR" id="PIRSR015894-1"/>
    </source>
</evidence>
<evidence type="ECO:0000256" key="1">
    <source>
        <dbReference type="ARBA" id="ARBA00022603"/>
    </source>
</evidence>